<dbReference type="InterPro" id="IPR007219">
    <property type="entry name" value="XnlR_reg_dom"/>
</dbReference>
<feature type="compositionally biased region" description="Polar residues" evidence="6">
    <location>
        <begin position="1"/>
        <end position="22"/>
    </location>
</feature>
<evidence type="ECO:0000256" key="6">
    <source>
        <dbReference type="SAM" id="MobiDB-lite"/>
    </source>
</evidence>
<organism evidence="9 10">
    <name type="scientific">Fusarium oxysporum</name>
    <name type="common">Fusarium vascular wilt</name>
    <dbReference type="NCBI Taxonomy" id="5507"/>
    <lineage>
        <taxon>Eukaryota</taxon>
        <taxon>Fungi</taxon>
        <taxon>Dikarya</taxon>
        <taxon>Ascomycota</taxon>
        <taxon>Pezizomycotina</taxon>
        <taxon>Sordariomycetes</taxon>
        <taxon>Hypocreomycetidae</taxon>
        <taxon>Hypocreales</taxon>
        <taxon>Nectriaceae</taxon>
        <taxon>Fusarium</taxon>
        <taxon>Fusarium oxysporum species complex</taxon>
    </lineage>
</organism>
<evidence type="ECO:0000256" key="2">
    <source>
        <dbReference type="ARBA" id="ARBA00023015"/>
    </source>
</evidence>
<dbReference type="SMART" id="SM00906">
    <property type="entry name" value="Fungal_trans"/>
    <property type="match status" value="1"/>
</dbReference>
<keyword evidence="3" id="KW-0238">DNA-binding</keyword>
<dbReference type="VEuPathDB" id="FungiDB:FOXG_15220"/>
<dbReference type="Proteomes" id="UP000285860">
    <property type="component" value="Unassembled WGS sequence"/>
</dbReference>
<comment type="caution">
    <text evidence="9">The sequence shown here is derived from an EMBL/GenBank/DDBJ whole genome shotgun (WGS) entry which is preliminary data.</text>
</comment>
<dbReference type="CDD" id="cd12148">
    <property type="entry name" value="fungal_TF_MHR"/>
    <property type="match status" value="1"/>
</dbReference>
<keyword evidence="1" id="KW-0862">Zinc</keyword>
<evidence type="ECO:0000256" key="5">
    <source>
        <dbReference type="ARBA" id="ARBA00023242"/>
    </source>
</evidence>
<dbReference type="AlphaFoldDB" id="A0A420P7N2"/>
<dbReference type="VEuPathDB" id="FungiDB:FOC1_g10002848"/>
<evidence type="ECO:0000313" key="10">
    <source>
        <dbReference type="Proteomes" id="UP000285860"/>
    </source>
</evidence>
<dbReference type="VEuPathDB" id="FungiDB:FOZG_06223"/>
<keyword evidence="2" id="KW-0805">Transcription regulation</keyword>
<evidence type="ECO:0000256" key="4">
    <source>
        <dbReference type="ARBA" id="ARBA00023163"/>
    </source>
</evidence>
<dbReference type="EMBL" id="MRCY01000375">
    <property type="protein sequence ID" value="RKK88533.1"/>
    <property type="molecule type" value="Genomic_DNA"/>
</dbReference>
<feature type="region of interest" description="Disordered" evidence="6">
    <location>
        <begin position="1"/>
        <end position="72"/>
    </location>
</feature>
<feature type="region of interest" description="Disordered" evidence="6">
    <location>
        <begin position="91"/>
        <end position="113"/>
    </location>
</feature>
<evidence type="ECO:0000256" key="7">
    <source>
        <dbReference type="SAM" id="Phobius"/>
    </source>
</evidence>
<gene>
    <name evidence="9" type="ORF">BFJ68_g16929</name>
</gene>
<keyword evidence="5" id="KW-0539">Nucleus</keyword>
<protein>
    <recommendedName>
        <fullName evidence="8">Xylanolytic transcriptional activator regulatory domain-containing protein</fullName>
    </recommendedName>
</protein>
<dbReference type="GO" id="GO:0006351">
    <property type="term" value="P:DNA-templated transcription"/>
    <property type="evidence" value="ECO:0007669"/>
    <property type="project" value="InterPro"/>
</dbReference>
<sequence>MSTFTRPGYQNDQQSTPSSPNHASALLLDSGQHQQEGDIGVLPSSRTLGESQRAQHPQQQDPAACGPSSREGFSIGYGPSRVQHVVVSSALHPSNRDGPSPVESNSSQQTPTFSKDFASTMDALPWLSIFSPSEFAVEASIDRNLIPQRASAVFDCRYPCLYPLLPFFSDTFPASLACDLFDVYLLDPRTSLSRGASPCIITRIFRKKSLLHPTNPRQTSPALLATILWCCAQTADLSALLVPGYRSMLTGFLYELAVSLISCRDPDGWRRTHGGWRVESEQVHHYGPSTMAVPNAAGSSEQANSIDDVLTFLLLCIGVSAGDFKSDCQKWWSKAARLAMSLQLNVEDMENGNDSLDPTRKYQSPPCSMGLQAREERRRVFWYLYSTDRHLALSSNQTLQISDSMFPLPDSVWENLDDIPYDLLPSRCMGPPTTISGAGYFQYFLPLMAILGDIIELRHARHHPRLARLNNALAPSAIADTITECEESVKRLAQEVGRRDATPGTLRDTDNLGPGQQSTQTQEDRRYSSGTPAADAAAQWSELRLALAYSTHILHVLRVLLYGKWDAISMLDNDDGWITTPSFMECALPAVDASAALSEILRLDPELTFMPCLFGVYLLHGSLILLPFADRMSQLGRNQTVEQACETIIKAHEVCVLTLNMEFQVFAKSVRS</sequence>
<dbReference type="InterPro" id="IPR051439">
    <property type="entry name" value="XlnR/Xlr1"/>
</dbReference>
<proteinExistence type="predicted"/>
<keyword evidence="7" id="KW-0472">Membrane</keyword>
<keyword evidence="7" id="KW-1133">Transmembrane helix</keyword>
<dbReference type="VEuPathDB" id="FungiDB:FOMG_16523"/>
<name>A0A420P7N2_FUSOX</name>
<dbReference type="PANTHER" id="PTHR47663:SF1">
    <property type="entry name" value="XYLANOLYTIC TRANSCRIPTIONAL ACTIVATOR XLNR-RELATED"/>
    <property type="match status" value="1"/>
</dbReference>
<reference evidence="9 10" key="1">
    <citation type="journal article" date="2018" name="Sci. Rep.">
        <title>Characterisation of pathogen-specific regions and novel effector candidates in Fusarium oxysporum f. sp. cepae.</title>
        <authorList>
            <person name="Armitage A.D."/>
            <person name="Taylor A."/>
            <person name="Sobczyk M.K."/>
            <person name="Baxter L."/>
            <person name="Greenfield B.P."/>
            <person name="Bates H.J."/>
            <person name="Wilson F."/>
            <person name="Jackson A.C."/>
            <person name="Ott S."/>
            <person name="Harrison R.J."/>
            <person name="Clarkson J.P."/>
        </authorList>
    </citation>
    <scope>NUCLEOTIDE SEQUENCE [LARGE SCALE GENOMIC DNA]</scope>
    <source>
        <strain evidence="9 10">Fo_A28</strain>
    </source>
</reference>
<feature type="compositionally biased region" description="Polar residues" evidence="6">
    <location>
        <begin position="44"/>
        <end position="61"/>
    </location>
</feature>
<keyword evidence="4" id="KW-0804">Transcription</keyword>
<evidence type="ECO:0000256" key="1">
    <source>
        <dbReference type="ARBA" id="ARBA00022833"/>
    </source>
</evidence>
<dbReference type="GO" id="GO:0008270">
    <property type="term" value="F:zinc ion binding"/>
    <property type="evidence" value="ECO:0007669"/>
    <property type="project" value="InterPro"/>
</dbReference>
<feature type="region of interest" description="Disordered" evidence="6">
    <location>
        <begin position="494"/>
        <end position="531"/>
    </location>
</feature>
<dbReference type="VEuPathDB" id="FungiDB:FOIG_16196"/>
<evidence type="ECO:0000256" key="3">
    <source>
        <dbReference type="ARBA" id="ARBA00023125"/>
    </source>
</evidence>
<dbReference type="VEuPathDB" id="FungiDB:HZS61_012536"/>
<feature type="compositionally biased region" description="Polar residues" evidence="6">
    <location>
        <begin position="102"/>
        <end position="113"/>
    </location>
</feature>
<dbReference type="VEuPathDB" id="FungiDB:FOC4_g10004144"/>
<evidence type="ECO:0000313" key="9">
    <source>
        <dbReference type="EMBL" id="RKK88533.1"/>
    </source>
</evidence>
<dbReference type="PANTHER" id="PTHR47663">
    <property type="entry name" value="XYLANOLYTIC TRANSCRIPTIONAL ACTIVATOR XLNR-RELATED"/>
    <property type="match status" value="1"/>
</dbReference>
<keyword evidence="7" id="KW-0812">Transmembrane</keyword>
<feature type="domain" description="Xylanolytic transcriptional activator regulatory" evidence="8">
    <location>
        <begin position="328"/>
        <end position="415"/>
    </location>
</feature>
<feature type="transmembrane region" description="Helical" evidence="7">
    <location>
        <begin position="607"/>
        <end position="629"/>
    </location>
</feature>
<evidence type="ECO:0000259" key="8">
    <source>
        <dbReference type="SMART" id="SM00906"/>
    </source>
</evidence>
<accession>A0A420P7N2</accession>
<dbReference type="GO" id="GO:0003677">
    <property type="term" value="F:DNA binding"/>
    <property type="evidence" value="ECO:0007669"/>
    <property type="project" value="UniProtKB-KW"/>
</dbReference>